<dbReference type="SUPFAM" id="SSF55545">
    <property type="entry name" value="beta-N-acetylhexosaminidase-like domain"/>
    <property type="match status" value="1"/>
</dbReference>
<reference evidence="4 5" key="1">
    <citation type="journal article" date="2020" name="Microbiome">
        <title>Single-cell genomics of uncultured bacteria reveals dietary fiber responders in the mouse gut microbiota.</title>
        <authorList>
            <person name="Chijiiwa R."/>
            <person name="Hosokawa M."/>
            <person name="Kogawa M."/>
            <person name="Nishikawa Y."/>
            <person name="Ide K."/>
            <person name="Sakanashi C."/>
            <person name="Takahashi K."/>
            <person name="Takeyama H."/>
        </authorList>
    </citation>
    <scope>NUCLEOTIDE SEQUENCE [LARGE SCALE GENOMIC DNA]</scope>
    <source>
        <strain evidence="4">IMSAGC_001</strain>
    </source>
</reference>
<organism evidence="4 5">
    <name type="scientific">Bacteroides acidifaciens</name>
    <dbReference type="NCBI Taxonomy" id="85831"/>
    <lineage>
        <taxon>Bacteria</taxon>
        <taxon>Pseudomonadati</taxon>
        <taxon>Bacteroidota</taxon>
        <taxon>Bacteroidia</taxon>
        <taxon>Bacteroidales</taxon>
        <taxon>Bacteroidaceae</taxon>
        <taxon>Bacteroides</taxon>
    </lineage>
</organism>
<dbReference type="Gene3D" id="3.30.379.10">
    <property type="entry name" value="Chitobiase/beta-hexosaminidase domain 2-like"/>
    <property type="match status" value="1"/>
</dbReference>
<evidence type="ECO:0000259" key="3">
    <source>
        <dbReference type="Pfam" id="PF19815"/>
    </source>
</evidence>
<dbReference type="GO" id="GO:0016787">
    <property type="term" value="F:hydrolase activity"/>
    <property type="evidence" value="ECO:0007669"/>
    <property type="project" value="UniProtKB-KW"/>
</dbReference>
<proteinExistence type="predicted"/>
<dbReference type="Pfam" id="PF19815">
    <property type="entry name" value="DUF6298"/>
    <property type="match status" value="1"/>
</dbReference>
<dbReference type="InterPro" id="IPR046265">
    <property type="entry name" value="DUF6298"/>
</dbReference>
<dbReference type="AlphaFoldDB" id="A0A7J0A7R7"/>
<keyword evidence="1" id="KW-0378">Hydrolase</keyword>
<evidence type="ECO:0000256" key="1">
    <source>
        <dbReference type="ARBA" id="ARBA00022801"/>
    </source>
</evidence>
<dbReference type="PROSITE" id="PS51257">
    <property type="entry name" value="PROKAR_LIPOPROTEIN"/>
    <property type="match status" value="1"/>
</dbReference>
<dbReference type="InterPro" id="IPR029018">
    <property type="entry name" value="Hex-like_dom2"/>
</dbReference>
<evidence type="ECO:0000313" key="4">
    <source>
        <dbReference type="EMBL" id="GFH87981.1"/>
    </source>
</evidence>
<comment type="caution">
    <text evidence="4">The sequence shown here is derived from an EMBL/GenBank/DDBJ whole genome shotgun (WGS) entry which is preliminary data.</text>
</comment>
<sequence>MKNTKLFMFAACALLLTACGKQTVKIMTPPDASNRVLFGAEQLQTTLDKAGYQVMMQQGDTTFSDPEIKTILLTEVNDTTLKKEGFHITTAGNLTKVSGRDGSGVIYGCRELIDRVNDSEGKLDFPEELKDGPEMVLRGACVGLQKMTYLPGHGVYEYPYTPESFPWFYDKEQWIKYLDMLVANRMNSLYLWNGHPFASLVKLEDYPFALEVDEETFKMNEEMFSFLTEEADKRGIFVIQMFYNIILSKPFAEHYGLKTQDRNRPITPLIADYTRKSIAAFIEKYPNVGLLVCLGEAMCTVEDDVEWFTKTIIPGVKDGLQALGRTDEPPLLLRAHDTDCKLVMDAALPLYKNLYTMHKYNGESLTTYEPRGPWSKIHTDLSSLGSIHISNVHILANLEPFRWGSPDFVQKAVTAMHNVHGANALHLYPQASYWDWPYTADKLPNNEREFQLDRDWIWYQTWGRYAWNCHRDRTDEMGYWDHQLGKFYGTSDENASNIRVAYEESGEIAPKLLRRFGITEGNRQTLLLGMFMSQLVNPYKYTIYPGFYESCGPEGEKLIEYVEKEWKKQSHVGEMPLDIVAQVIEHGDKAVAAIDKAAGSVSSNKDEFARLQNDMHCYREFAYAFNLKVKAAKLVLDYQWGKEIKNLEEAIPLMEQSLEHYRKLVELTDEHYLYANRIEEKKFSPSVASAGIKSVDDIREKKNTFNKLSAQPEVTITNGRIQKDGALLVGGSHTTPWWNGKLKTSFLKKASPAITRFVPGREGLGLTDRIDSVVNFMKLKNILVFDQNYGLWYDRRRDDHERVRRRDGDVWGPFYEQPFGRSGQGTAWEGLSKYDLNRPNAWYWARLKEFAEKGSEDGLLLFHENYFQHNIIEAGAHWVDSPWRSSNNINQTGFPEPVPFAGDKRIFMADMFYDITHPVRRELHRQYIRQCLDNFADNSNVIQLTSAEFTGPLHFVQFWLDVIAEWEAETGKKAKVALSTTKDVQDAILADSKRAAVVDIIDIRYWHYKTDGIFAPEGGKNMAPRQHMRKMKVGKVTFSEAYKAVNEYRQKFPQKAVTFYAQNYPAMGWAIFMAGGSCPVIPCTDKVFLRDAAIMEVEETNTDEYKKLVKSDIGSIIYSKSGTEIPIQLSSGKYALKYIHPSSGKMETINNSLKINGLYKLKIPDMKEGIYWFHKL</sequence>
<evidence type="ECO:0000256" key="2">
    <source>
        <dbReference type="SAM" id="SignalP"/>
    </source>
</evidence>
<accession>A0A7J0A7R7</accession>
<gene>
    <name evidence="4" type="ORF">IMSAGC001_03416</name>
</gene>
<evidence type="ECO:0000313" key="5">
    <source>
        <dbReference type="Proteomes" id="UP000491181"/>
    </source>
</evidence>
<feature type="domain" description="DUF6298" evidence="3">
    <location>
        <begin position="681"/>
        <end position="1095"/>
    </location>
</feature>
<feature type="chain" id="PRO_5029818932" description="DUF6298 domain-containing protein" evidence="2">
    <location>
        <begin position="19"/>
        <end position="1176"/>
    </location>
</feature>
<feature type="signal peptide" evidence="2">
    <location>
        <begin position="1"/>
        <end position="18"/>
    </location>
</feature>
<keyword evidence="2" id="KW-0732">Signal</keyword>
<dbReference type="GO" id="GO:0005975">
    <property type="term" value="P:carbohydrate metabolic process"/>
    <property type="evidence" value="ECO:0007669"/>
    <property type="project" value="UniProtKB-ARBA"/>
</dbReference>
<dbReference type="EMBL" id="BLLS01000142">
    <property type="protein sequence ID" value="GFH87981.1"/>
    <property type="molecule type" value="Genomic_DNA"/>
</dbReference>
<name>A0A7J0A7R7_9BACE</name>
<dbReference type="Proteomes" id="UP000491181">
    <property type="component" value="Unassembled WGS sequence"/>
</dbReference>
<protein>
    <recommendedName>
        <fullName evidence="3">DUF6298 domain-containing protein</fullName>
    </recommendedName>
</protein>